<dbReference type="InterPro" id="IPR052189">
    <property type="entry name" value="L-asp_N-monooxygenase_NS-form"/>
</dbReference>
<protein>
    <submittedName>
        <fullName evidence="2">Uncharacterized NAD(P)/FAD-binding protein YdhS</fullName>
    </submittedName>
</protein>
<sequence>MKVAIVGMGVAGISIIRELNRQFSTDEIADLELFLYTRSDQFGTGFPYRSDDESLLINQYTETMTIEPDDPEDFLNWIKENKSAETVYHTHLPRSWFGEYLKEKMSIWLETLNYTVIYEDVQNIEKLDEDTYRIVTEKASQRVEMVHLAAGHLAYQDPYQLIGTPGYIYDPYPADRQLMMSVEQKKIALIGTGLTALDALLFLRKEYPLSEITFYSRDGLFSSVRGNEPSVTMHYFCQDKVSDLIAGGKQITLSLVKGWFLKEMDEHGINAEWIWKNLGKGTMRGMAMDLTYTESLGEFQSLIRHMRKCYPIIWINLPDEEKDEFIQTYGKQWQRFKAPLPQKTATYLIKHLYKEDIKVVKDLKKITKKHSEFELETEQGDMSYADVVVNCTGQDTDLKRSLSLQQPLIRNLVSSGIIVPYHYGGIQIDYPSMSVIDASGHCLQRFKAYGQIVSGVQFGNNNVELVSMSAASGVNSMKLWLQKKADT</sequence>
<feature type="domain" description="FAD-dependent urate hydroxylase HpyO/Asp monooxygenase CreE-like FAD/NAD(P)-binding" evidence="1">
    <location>
        <begin position="4"/>
        <end position="152"/>
    </location>
</feature>
<dbReference type="STRING" id="426701.SAMN04488098_10159"/>
<dbReference type="InterPro" id="IPR036188">
    <property type="entry name" value="FAD/NAD-bd_sf"/>
</dbReference>
<dbReference type="RefSeq" id="WP_091266275.1">
    <property type="nucleotide sequence ID" value="NZ_FNFK01000015.1"/>
</dbReference>
<reference evidence="3" key="1">
    <citation type="submission" date="2016-10" db="EMBL/GenBank/DDBJ databases">
        <authorList>
            <person name="Varghese N."/>
            <person name="Submissions S."/>
        </authorList>
    </citation>
    <scope>NUCLEOTIDE SEQUENCE [LARGE SCALE GENOMIC DNA]</scope>
    <source>
        <strain evidence="3">DSM 19181</strain>
    </source>
</reference>
<dbReference type="InterPro" id="IPR038732">
    <property type="entry name" value="HpyO/CreE_NAD-binding"/>
</dbReference>
<dbReference type="AlphaFoldDB" id="A0A1G8ZKR5"/>
<gene>
    <name evidence="2" type="ORF">SAMN04488098_10159</name>
</gene>
<dbReference type="PANTHER" id="PTHR40254">
    <property type="entry name" value="BLR0577 PROTEIN"/>
    <property type="match status" value="1"/>
</dbReference>
<evidence type="ECO:0000313" key="2">
    <source>
        <dbReference type="EMBL" id="SDK15628.1"/>
    </source>
</evidence>
<dbReference type="SUPFAM" id="SSF51905">
    <property type="entry name" value="FAD/NAD(P)-binding domain"/>
    <property type="match status" value="1"/>
</dbReference>
<name>A0A1G8ZKR5_9LACT</name>
<dbReference type="Proteomes" id="UP000199433">
    <property type="component" value="Unassembled WGS sequence"/>
</dbReference>
<dbReference type="Pfam" id="PF13454">
    <property type="entry name" value="NAD_binding_9"/>
    <property type="match status" value="1"/>
</dbReference>
<accession>A0A1G8ZKR5</accession>
<evidence type="ECO:0000259" key="1">
    <source>
        <dbReference type="Pfam" id="PF13454"/>
    </source>
</evidence>
<dbReference type="PANTHER" id="PTHR40254:SF1">
    <property type="entry name" value="BLR0577 PROTEIN"/>
    <property type="match status" value="1"/>
</dbReference>
<keyword evidence="3" id="KW-1185">Reference proteome</keyword>
<evidence type="ECO:0000313" key="3">
    <source>
        <dbReference type="Proteomes" id="UP000199433"/>
    </source>
</evidence>
<dbReference type="OrthoDB" id="2211465at2"/>
<organism evidence="2 3">
    <name type="scientific">Alkalibacterium thalassium</name>
    <dbReference type="NCBI Taxonomy" id="426701"/>
    <lineage>
        <taxon>Bacteria</taxon>
        <taxon>Bacillati</taxon>
        <taxon>Bacillota</taxon>
        <taxon>Bacilli</taxon>
        <taxon>Lactobacillales</taxon>
        <taxon>Carnobacteriaceae</taxon>
        <taxon>Alkalibacterium</taxon>
    </lineage>
</organism>
<dbReference type="Gene3D" id="3.50.50.60">
    <property type="entry name" value="FAD/NAD(P)-binding domain"/>
    <property type="match status" value="1"/>
</dbReference>
<proteinExistence type="predicted"/>
<dbReference type="EMBL" id="FNFK01000015">
    <property type="protein sequence ID" value="SDK15628.1"/>
    <property type="molecule type" value="Genomic_DNA"/>
</dbReference>